<evidence type="ECO:0000256" key="1">
    <source>
        <dbReference type="SAM" id="MobiDB-lite"/>
    </source>
</evidence>
<protein>
    <submittedName>
        <fullName evidence="2">Uncharacterized protein</fullName>
    </submittedName>
</protein>
<keyword evidence="3" id="KW-1185">Reference proteome</keyword>
<proteinExistence type="predicted"/>
<feature type="compositionally biased region" description="Polar residues" evidence="1">
    <location>
        <begin position="1"/>
        <end position="12"/>
    </location>
</feature>
<dbReference type="EMBL" id="JBBPBM010000023">
    <property type="protein sequence ID" value="KAK8545186.1"/>
    <property type="molecule type" value="Genomic_DNA"/>
</dbReference>
<gene>
    <name evidence="2" type="ORF">V6N12_026026</name>
</gene>
<evidence type="ECO:0000313" key="2">
    <source>
        <dbReference type="EMBL" id="KAK8545186.1"/>
    </source>
</evidence>
<organism evidence="2 3">
    <name type="scientific">Hibiscus sabdariffa</name>
    <name type="common">roselle</name>
    <dbReference type="NCBI Taxonomy" id="183260"/>
    <lineage>
        <taxon>Eukaryota</taxon>
        <taxon>Viridiplantae</taxon>
        <taxon>Streptophyta</taxon>
        <taxon>Embryophyta</taxon>
        <taxon>Tracheophyta</taxon>
        <taxon>Spermatophyta</taxon>
        <taxon>Magnoliopsida</taxon>
        <taxon>eudicotyledons</taxon>
        <taxon>Gunneridae</taxon>
        <taxon>Pentapetalae</taxon>
        <taxon>rosids</taxon>
        <taxon>malvids</taxon>
        <taxon>Malvales</taxon>
        <taxon>Malvaceae</taxon>
        <taxon>Malvoideae</taxon>
        <taxon>Hibiscus</taxon>
    </lineage>
</organism>
<feature type="region of interest" description="Disordered" evidence="1">
    <location>
        <begin position="1"/>
        <end position="20"/>
    </location>
</feature>
<reference evidence="2 3" key="1">
    <citation type="journal article" date="2024" name="G3 (Bethesda)">
        <title>Genome assembly of Hibiscus sabdariffa L. provides insights into metabolisms of medicinal natural products.</title>
        <authorList>
            <person name="Kim T."/>
        </authorList>
    </citation>
    <scope>NUCLEOTIDE SEQUENCE [LARGE SCALE GENOMIC DNA]</scope>
    <source>
        <strain evidence="2">TK-2024</strain>
        <tissue evidence="2">Old leaves</tissue>
    </source>
</reference>
<name>A0ABR2DQK2_9ROSI</name>
<evidence type="ECO:0000313" key="3">
    <source>
        <dbReference type="Proteomes" id="UP001472677"/>
    </source>
</evidence>
<accession>A0ABR2DQK2</accession>
<dbReference type="Proteomes" id="UP001472677">
    <property type="component" value="Unassembled WGS sequence"/>
</dbReference>
<comment type="caution">
    <text evidence="2">The sequence shown here is derived from an EMBL/GenBank/DDBJ whole genome shotgun (WGS) entry which is preliminary data.</text>
</comment>
<sequence>MDQPSRFPTPSQHVHDLSQPEHIVLKTTPKRVHPYHYSLPLPLTYATQHPPPPYPLFKLTQGKRPRISIHCLSKLVFFFLSKETAWLLVD</sequence>